<organism evidence="2 3">
    <name type="scientific">Cohnella ginsengisoli</name>
    <dbReference type="NCBI Taxonomy" id="425004"/>
    <lineage>
        <taxon>Bacteria</taxon>
        <taxon>Bacillati</taxon>
        <taxon>Bacillota</taxon>
        <taxon>Bacilli</taxon>
        <taxon>Bacillales</taxon>
        <taxon>Paenibacillaceae</taxon>
        <taxon>Cohnella</taxon>
    </lineage>
</organism>
<name>A0A9X4QMJ2_9BACL</name>
<dbReference type="InterPro" id="IPR006059">
    <property type="entry name" value="SBP"/>
</dbReference>
<sequence length="453" mass="50557">MPGSMTPDVPAVESAIDDYLKDKINVNVKLNFVDWGNYQNKTNLMITSGEKFDLMYTANWLGYANSAAKGMFAPIDDLLAQYGPDIADNLAPVYLEGAKVNGKLYGLPSNKEYAATQALLVRKDLMDKYGFKAEDIKSYHDFTNWFKTIKENEPSIVPFAGIGDMESVINSQFEQINGDYFGVLSKQANDLKVINPFEDPSFTEVLQQARDWYQAGYIVKDAATTQVTRDEFMKNGKVFSFMVGSKPGIDKEKSLTTGVDLVQVDMDKPYTTTGDVTGAILAISKTSKDPARVMMFLNLLYSDKTLLNMIDWGIEGKHYVKKSDNIIDFPEGITSANVAYSAQGDQWIFGNQFNSYLFANEDPKKWDNFKAFNDAATISKALGFVFDPTPVQNEISACLNTYNQYSKGLFTGTLDLNKYLPELTKKLKANGMDKIIAEKQKQLDAWAQAQGKA</sequence>
<dbReference type="AlphaFoldDB" id="A0A9X4QMJ2"/>
<gene>
    <name evidence="2" type="ORF">OMP38_11420</name>
</gene>
<accession>A0A9X4QMJ2</accession>
<dbReference type="SUPFAM" id="SSF53850">
    <property type="entry name" value="Periplasmic binding protein-like II"/>
    <property type="match status" value="1"/>
</dbReference>
<comment type="caution">
    <text evidence="2">The sequence shown here is derived from an EMBL/GenBank/DDBJ whole genome shotgun (WGS) entry which is preliminary data.</text>
</comment>
<dbReference type="Proteomes" id="UP001153387">
    <property type="component" value="Unassembled WGS sequence"/>
</dbReference>
<feature type="domain" description="DUF3502" evidence="1">
    <location>
        <begin position="381"/>
        <end position="447"/>
    </location>
</feature>
<proteinExistence type="predicted"/>
<dbReference type="InterPro" id="IPR050490">
    <property type="entry name" value="Bact_solute-bd_prot1"/>
</dbReference>
<dbReference type="Gene3D" id="3.40.190.10">
    <property type="entry name" value="Periplasmic binding protein-like II"/>
    <property type="match status" value="1"/>
</dbReference>
<dbReference type="Pfam" id="PF12010">
    <property type="entry name" value="DUF3502"/>
    <property type="match status" value="1"/>
</dbReference>
<keyword evidence="3" id="KW-1185">Reference proteome</keyword>
<dbReference type="RefSeq" id="WP_277565289.1">
    <property type="nucleotide sequence ID" value="NZ_JAPDHZ010000003.1"/>
</dbReference>
<reference evidence="2 3" key="1">
    <citation type="submission" date="2022-10" db="EMBL/GenBank/DDBJ databases">
        <title>Comparative genomic analysis of Cohnella hashimotonis sp. nov., isolated from the International Space Station.</title>
        <authorList>
            <person name="Simpson A."/>
            <person name="Venkateswaran K."/>
        </authorList>
    </citation>
    <scope>NUCLEOTIDE SEQUENCE [LARGE SCALE GENOMIC DNA]</scope>
    <source>
        <strain evidence="2 3">DSM 18997</strain>
    </source>
</reference>
<dbReference type="EMBL" id="JAPDHZ010000003">
    <property type="protein sequence ID" value="MDG0791406.1"/>
    <property type="molecule type" value="Genomic_DNA"/>
</dbReference>
<dbReference type="Pfam" id="PF01547">
    <property type="entry name" value="SBP_bac_1"/>
    <property type="match status" value="1"/>
</dbReference>
<dbReference type="PANTHER" id="PTHR43649">
    <property type="entry name" value="ARABINOSE-BINDING PROTEIN-RELATED"/>
    <property type="match status" value="1"/>
</dbReference>
<evidence type="ECO:0000313" key="3">
    <source>
        <dbReference type="Proteomes" id="UP001153387"/>
    </source>
</evidence>
<evidence type="ECO:0000313" key="2">
    <source>
        <dbReference type="EMBL" id="MDG0791406.1"/>
    </source>
</evidence>
<dbReference type="InterPro" id="IPR022627">
    <property type="entry name" value="DUF3502"/>
</dbReference>
<dbReference type="PANTHER" id="PTHR43649:SF17">
    <property type="entry name" value="ABC TRANSPORTER SOLUTE BINDING PROTEIN-SUGAR TRANSPORT"/>
    <property type="match status" value="1"/>
</dbReference>
<evidence type="ECO:0000259" key="1">
    <source>
        <dbReference type="Pfam" id="PF12010"/>
    </source>
</evidence>
<protein>
    <submittedName>
        <fullName evidence="2">ABC transporter substrate-binding protein</fullName>
    </submittedName>
</protein>